<sequence>MPNPNALDSDPRLPALLRWRQHLISSGAVSPHSFKEAHLRMVLRSGRRDVDEIRAMLPGSVAEYAEDLARMLDELTTETSEPARAADTSRAATRQPVSEDDSAPPGEDTPDSFAPYVFRKQTTEPHEIVIRPVTGPAGGEQALEISWPPYRSGRTESDCFTAYRVVSSEENEPYSPDRAQLVAVTSTTSARDSRPPTSAVRRFQVWVNTGASRAEALAAQPVLHAAGARPSPVNDIVVSQDAGRVIGQWTVFPRVSAVHLYRIPAEDAASDEMRYQILADRDNLDGFVDAEAEPGRRYVYRARCKVSVDGVERLSDPVQSEVQVSAMPAPVDDLSLSPHDDDIAVLDLSWTSPPAGRVVIFRTQELPEAAESAELPESALELAGLGPASRLNYPVSEHPDGGGRSRSVIAGVPWPSEWSRAYFTPVTVLDGRARLGKTVSTVRTGSITDVQLTEYCSKQVLTFAWPHGAAAVSIYLAPKDYDPQLGLSGRHYEVTFEDYHKFGGHQFLKSELPAGGCSLHLAPVAFSAGRRIQGPVTSFQYVGLLRLWYSVKIARDRAGNAVTAALMIRAETDDVIGSPPFVLVNNAQRIPLSITDGEPLDVAPLNDQGEVAARPAKQFKWPVLRSDATSQVFVGDVRGRQGWLRLFADVGDPKRLQRLALLDPPVDALRLTRTSS</sequence>
<dbReference type="InterPro" id="IPR058695">
    <property type="entry name" value="SaeA_N"/>
</dbReference>
<feature type="domain" description="SaeA third Fn3-like" evidence="5">
    <location>
        <begin position="340"/>
        <end position="439"/>
    </location>
</feature>
<proteinExistence type="predicted"/>
<protein>
    <submittedName>
        <fullName evidence="8">Uncharacterized protein</fullName>
    </submittedName>
</protein>
<feature type="domain" description="SaeA second Fn3-like" evidence="4">
    <location>
        <begin position="233"/>
        <end position="322"/>
    </location>
</feature>
<dbReference type="Pfam" id="PF25833">
    <property type="entry name" value="Fn3_SaeA_3rd"/>
    <property type="match status" value="1"/>
</dbReference>
<evidence type="ECO:0000259" key="4">
    <source>
        <dbReference type="Pfam" id="PF25833"/>
    </source>
</evidence>
<evidence type="ECO:0000259" key="7">
    <source>
        <dbReference type="Pfam" id="PF25836"/>
    </source>
</evidence>
<dbReference type="Pfam" id="PF25834">
    <property type="entry name" value="Fn3_SaeA_4th"/>
    <property type="match status" value="1"/>
</dbReference>
<accession>A0A498Q2L0</accession>
<dbReference type="Pfam" id="PF25832">
    <property type="entry name" value="Fn3_SaeA_2nd"/>
    <property type="match status" value="1"/>
</dbReference>
<evidence type="ECO:0000259" key="3">
    <source>
        <dbReference type="Pfam" id="PF25832"/>
    </source>
</evidence>
<keyword evidence="9" id="KW-1185">Reference proteome</keyword>
<evidence type="ECO:0000259" key="6">
    <source>
        <dbReference type="Pfam" id="PF25835"/>
    </source>
</evidence>
<dbReference type="Pfam" id="PF25836">
    <property type="entry name" value="Fn3_SaeA_6th"/>
    <property type="match status" value="1"/>
</dbReference>
<dbReference type="InterPro" id="IPR058692">
    <property type="entry name" value="Fn3_SaeA_2nd"/>
</dbReference>
<dbReference type="OrthoDB" id="4362456at2"/>
<feature type="compositionally biased region" description="Low complexity" evidence="1">
    <location>
        <begin position="83"/>
        <end position="94"/>
    </location>
</feature>
<evidence type="ECO:0000256" key="1">
    <source>
        <dbReference type="SAM" id="MobiDB-lite"/>
    </source>
</evidence>
<dbReference type="AlphaFoldDB" id="A0A498Q2L0"/>
<feature type="domain" description="SaeA first Fn3-like" evidence="3">
    <location>
        <begin position="140"/>
        <end position="227"/>
    </location>
</feature>
<evidence type="ECO:0000313" key="9">
    <source>
        <dbReference type="Proteomes" id="UP000273307"/>
    </source>
</evidence>
<feature type="domain" description="SaeA fourth Fn3-like" evidence="6">
    <location>
        <begin position="447"/>
        <end position="538"/>
    </location>
</feature>
<dbReference type="Pfam" id="PF25835">
    <property type="entry name" value="Fn3_SaeA_5th"/>
    <property type="match status" value="1"/>
</dbReference>
<feature type="domain" description="SaeA N-terminal" evidence="2">
    <location>
        <begin position="12"/>
        <end position="72"/>
    </location>
</feature>
<dbReference type="RefSeq" id="WP_122525524.1">
    <property type="nucleotide sequence ID" value="NZ_UPHP01000062.1"/>
</dbReference>
<dbReference type="InterPro" id="IPR058696">
    <property type="entry name" value="Fn3_SaeA_5th"/>
</dbReference>
<dbReference type="EMBL" id="UPHP01000062">
    <property type="protein sequence ID" value="VBA38802.1"/>
    <property type="molecule type" value="Genomic_DNA"/>
</dbReference>
<organism evidence="8 9">
    <name type="scientific">Mycobacterium attenuatum</name>
    <dbReference type="NCBI Taxonomy" id="2341086"/>
    <lineage>
        <taxon>Bacteria</taxon>
        <taxon>Bacillati</taxon>
        <taxon>Actinomycetota</taxon>
        <taxon>Actinomycetes</taxon>
        <taxon>Mycobacteriales</taxon>
        <taxon>Mycobacteriaceae</taxon>
        <taxon>Mycobacterium</taxon>
    </lineage>
</organism>
<reference evidence="8 9" key="1">
    <citation type="submission" date="2018-09" db="EMBL/GenBank/DDBJ databases">
        <authorList>
            <person name="Tagini F."/>
        </authorList>
    </citation>
    <scope>NUCLEOTIDE SEQUENCE [LARGE SCALE GENOMIC DNA]</scope>
    <source>
        <strain evidence="8 9">MK136</strain>
    </source>
</reference>
<dbReference type="InterPro" id="IPR058693">
    <property type="entry name" value="Fn3_SaeA_3rd"/>
</dbReference>
<evidence type="ECO:0000313" key="8">
    <source>
        <dbReference type="EMBL" id="VBA38802.1"/>
    </source>
</evidence>
<evidence type="ECO:0000259" key="2">
    <source>
        <dbReference type="Pfam" id="PF25831"/>
    </source>
</evidence>
<feature type="domain" description="SaeA fifth Fn3-like" evidence="7">
    <location>
        <begin position="544"/>
        <end position="670"/>
    </location>
</feature>
<dbReference type="Pfam" id="PF25831">
    <property type="entry name" value="SaeA_1st"/>
    <property type="match status" value="1"/>
</dbReference>
<evidence type="ECO:0000259" key="5">
    <source>
        <dbReference type="Pfam" id="PF25834"/>
    </source>
</evidence>
<dbReference type="InterPro" id="IPR058694">
    <property type="entry name" value="Fn3_SaeA_4th"/>
</dbReference>
<name>A0A498Q2L0_9MYCO</name>
<dbReference type="Proteomes" id="UP000273307">
    <property type="component" value="Unassembled WGS sequence"/>
</dbReference>
<gene>
    <name evidence="8" type="ORF">LAUMK136_02663</name>
</gene>
<feature type="region of interest" description="Disordered" evidence="1">
    <location>
        <begin position="77"/>
        <end position="114"/>
    </location>
</feature>
<dbReference type="InterPro" id="IPR058691">
    <property type="entry name" value="Fn3_SaeA_1st"/>
</dbReference>